<feature type="compositionally biased region" description="Basic and acidic residues" evidence="2">
    <location>
        <begin position="1437"/>
        <end position="1459"/>
    </location>
</feature>
<protein>
    <submittedName>
        <fullName evidence="3">Uncharacterized protein</fullName>
    </submittedName>
</protein>
<evidence type="ECO:0000313" key="4">
    <source>
        <dbReference type="Proteomes" id="UP000028837"/>
    </source>
</evidence>
<feature type="coiled-coil region" evidence="1">
    <location>
        <begin position="391"/>
        <end position="418"/>
    </location>
</feature>
<proteinExistence type="predicted"/>
<sequence>MATNSRLPPASNLPASLFSQDSNFKTSTSSLGSTSCFVACVVAPDGRVAATYPGGSILLLHRNPHCCTLIPPNASGRDFEQCDVAGGKRGAFFGTRVPSRFLSHCVNDVSLREKIRQLLCVRNTFLASITAPLPHGTRSRRDTKLNLWTGSSAEWPSRSSDLRLLSDRPAAPSGSSPMPLASAFFEDTASSQASSRASNPTRPVGASGEQAFSLKRFSTVIWSSLPAETQRTLCSSLQSSLGALLRATAAVSSLHSPFRDQLSQLLQETRESLRDAERLLSPFWAFGGVTTDPDYGVRVWALDLLAVAESQDNAGVLPNSRDSFTSLDSLSIGHDTSALFSREPCHGNRPLQCSQFAVYLELDVSGQFVFTRWPARFSERRRLVPVTSLIAEAANLDADSLRRRNADLDASLDKAELLEQDVHVGALFSDGFADALRLSSTGELGGAGVKLKREPGLTLAYVYEIQEQMHLLEAASLEAAWLPALRLALSTHIFRQLQAWLGDLEEMLHVIRKETFESVSVCPGVSTFDARKDTASEAWFRGRSQWTPGDRRGGSSKVLGECRGKEREAEEREAFDERAPLSDVETRRRHLQHSAKRGSQLTRLLQLLGGFQTAQKDVTQLFSSICPTRGRETLEKGYSSSHRKEASPLHRVKKTDALPTLSLSQMQSWSVTDLAVEVAPLPSIAPMPSSSSDCGGWSEGPPLPVEVLQRLHLLSSGQIRESSETLSEDTSAPLSPQTSLPSYTATARATSSVSETERESLAKETGRHSAGSLSSTLSQAWSSHPTDTCKGSEGPAFRLPVCREDCMPRVTERAILHGSIRPSRMQHSIFGTGSAPAARSPESFFKMPPSLICVIPSVGVIFSGLTDRVLSTRCLCLPFPSASSLSGTRDREQTSDSGSVFSLASELRAIRRWWLPSKACTLSDFNGVLASPPPTFPASSSPAAHTSSICWSLSAASSGAERIRTVSLQWLPRDRRQEPLRRLLGAAELLTHAQLVCVHAVDLLGSLVMEGAAALAPGLWDSARNEEAAAAAIAEALPTVARHLRPDTTERRSYASQIWGRDEEGTRDEGVGRGAKGEEGGRWGVRSVGGREEREDVAVATGEEALQLLFEALAEADCPMENVSLGKVEGSERELQGERARAAVENRGDVERERRKAAGAFGACVEVELERWQIPAVGVFSLTKKVLNPGFSSALLSAASRVFARLSGVNSLTWGDSAGEMTSIFGSPASSFEVGDGEEAGNPLECPSWFGGWNWRALGSSPVRSEAKDPLTLAGSSSSPPRKRGETAWLTRSLPQYFCITGTLASSGVCATLHFSTVQQEVREPQKLPAYAHPAPDGGFASRVPLACEKQRAVYGRPPHLRAARGTVLGNVFSDRSLPLMKEDLCAEFADEPSLSARVNQLAQGFWRSSDKTCGADGRSASQGLALRGTSLPSLNPRERPSAHLQGHLDRSEGGDVSRRLSKRQSHVVTGEASCQPESEDVAAKSSQEGPQTSFCRFSFDASDSNTLSLTAVVVTHVSAFRHKTNNGELVRPEALTSPGDVAELLAWACAAAPPARLRGKSEEPAAARLGASRGGMPENLETLGGDRKESCLETAESRKARETFLNSSVTPADAEEVRIAIAAVLDCLECWRQEKDAEAAKELFADLNREVLEQSERIERRLRRHRRHSNVGEKKNQRIEVGREILCDSGVEQERKTFQRL</sequence>
<organism evidence="3 4">
    <name type="scientific">Toxoplasma gondii GAB2-2007-GAL-DOM2</name>
    <dbReference type="NCBI Taxonomy" id="1130820"/>
    <lineage>
        <taxon>Eukaryota</taxon>
        <taxon>Sar</taxon>
        <taxon>Alveolata</taxon>
        <taxon>Apicomplexa</taxon>
        <taxon>Conoidasida</taxon>
        <taxon>Coccidia</taxon>
        <taxon>Eucoccidiorida</taxon>
        <taxon>Eimeriorina</taxon>
        <taxon>Sarcocystidae</taxon>
        <taxon>Toxoplasma</taxon>
    </lineage>
</organism>
<feature type="region of interest" description="Disordered" evidence="2">
    <location>
        <begin position="1410"/>
        <end position="1488"/>
    </location>
</feature>
<evidence type="ECO:0000256" key="2">
    <source>
        <dbReference type="SAM" id="MobiDB-lite"/>
    </source>
</evidence>
<evidence type="ECO:0000313" key="3">
    <source>
        <dbReference type="EMBL" id="KFG40572.1"/>
    </source>
</evidence>
<reference evidence="3 4" key="1">
    <citation type="submission" date="2014-02" db="EMBL/GenBank/DDBJ databases">
        <authorList>
            <person name="Sibley D."/>
            <person name="Venepally P."/>
            <person name="Karamycheva S."/>
            <person name="Hadjithomas M."/>
            <person name="Khan A."/>
            <person name="Brunk B."/>
            <person name="Roos D."/>
            <person name="Caler E."/>
            <person name="Lorenzi H."/>
        </authorList>
    </citation>
    <scope>NUCLEOTIDE SEQUENCE [LARGE SCALE GENOMIC DNA]</scope>
    <source>
        <strain evidence="3 4">GAB2-2007-GAL-DOM2</strain>
    </source>
</reference>
<evidence type="ECO:0000256" key="1">
    <source>
        <dbReference type="SAM" id="Coils"/>
    </source>
</evidence>
<feature type="compositionally biased region" description="Polar residues" evidence="2">
    <location>
        <begin position="719"/>
        <end position="754"/>
    </location>
</feature>
<feature type="compositionally biased region" description="Basic and acidic residues" evidence="2">
    <location>
        <begin position="755"/>
        <end position="767"/>
    </location>
</feature>
<dbReference type="EMBL" id="AHZU02000758">
    <property type="protein sequence ID" value="KFG40572.1"/>
    <property type="molecule type" value="Genomic_DNA"/>
</dbReference>
<feature type="region of interest" description="Disordered" evidence="2">
    <location>
        <begin position="1051"/>
        <end position="1086"/>
    </location>
</feature>
<accession>A0A086K854</accession>
<feature type="compositionally biased region" description="Basic and acidic residues" evidence="2">
    <location>
        <begin position="1060"/>
        <end position="1081"/>
    </location>
</feature>
<feature type="coiled-coil region" evidence="1">
    <location>
        <begin position="1638"/>
        <end position="1669"/>
    </location>
</feature>
<dbReference type="Proteomes" id="UP000028837">
    <property type="component" value="Unassembled WGS sequence"/>
</dbReference>
<feature type="region of interest" description="Disordered" evidence="2">
    <location>
        <begin position="719"/>
        <end position="794"/>
    </location>
</feature>
<comment type="caution">
    <text evidence="3">The sequence shown here is derived from an EMBL/GenBank/DDBJ whole genome shotgun (WGS) entry which is preliminary data.</text>
</comment>
<feature type="compositionally biased region" description="Basic and acidic residues" evidence="2">
    <location>
        <begin position="560"/>
        <end position="586"/>
    </location>
</feature>
<feature type="compositionally biased region" description="Low complexity" evidence="2">
    <location>
        <begin position="772"/>
        <end position="783"/>
    </location>
</feature>
<feature type="region of interest" description="Disordered" evidence="2">
    <location>
        <begin position="546"/>
        <end position="587"/>
    </location>
</feature>
<gene>
    <name evidence="3" type="ORF">TGDOM2_249890</name>
</gene>
<feature type="region of interest" description="Disordered" evidence="2">
    <location>
        <begin position="1266"/>
        <end position="1286"/>
    </location>
</feature>
<feature type="region of interest" description="Disordered" evidence="2">
    <location>
        <begin position="1559"/>
        <end position="1590"/>
    </location>
</feature>
<dbReference type="VEuPathDB" id="ToxoDB:TGDOM2_249890"/>
<dbReference type="OrthoDB" id="331013at2759"/>
<keyword evidence="1" id="KW-0175">Coiled coil</keyword>
<name>A0A086K854_TOXGO</name>